<dbReference type="RefSeq" id="WP_165503342.1">
    <property type="nucleotide sequence ID" value="NZ_CAACUY010000465.1"/>
</dbReference>
<evidence type="ECO:0000256" key="3">
    <source>
        <dbReference type="SAM" id="MobiDB-lite"/>
    </source>
</evidence>
<dbReference type="EMBL" id="JBHTGP010000004">
    <property type="protein sequence ID" value="MFD0684830.1"/>
    <property type="molecule type" value="Genomic_DNA"/>
</dbReference>
<evidence type="ECO:0000256" key="1">
    <source>
        <dbReference type="ARBA" id="ARBA00022723"/>
    </source>
</evidence>
<dbReference type="PROSITE" id="PS51677">
    <property type="entry name" value="NODB"/>
    <property type="match status" value="1"/>
</dbReference>
<evidence type="ECO:0000259" key="5">
    <source>
        <dbReference type="PROSITE" id="PS51677"/>
    </source>
</evidence>
<name>A0ABW2XGX2_9ACTN</name>
<dbReference type="EC" id="3.-.-.-" evidence="6"/>
<proteinExistence type="predicted"/>
<feature type="region of interest" description="Disordered" evidence="3">
    <location>
        <begin position="245"/>
        <end position="270"/>
    </location>
</feature>
<dbReference type="Proteomes" id="UP001597063">
    <property type="component" value="Unassembled WGS sequence"/>
</dbReference>
<dbReference type="PANTHER" id="PTHR10587:SF133">
    <property type="entry name" value="CHITIN DEACETYLASE 1-RELATED"/>
    <property type="match status" value="1"/>
</dbReference>
<dbReference type="CDD" id="cd10917">
    <property type="entry name" value="CE4_NodB_like_6s_7s"/>
    <property type="match status" value="1"/>
</dbReference>
<reference evidence="7" key="1">
    <citation type="journal article" date="2019" name="Int. J. Syst. Evol. Microbiol.">
        <title>The Global Catalogue of Microorganisms (GCM) 10K type strain sequencing project: providing services to taxonomists for standard genome sequencing and annotation.</title>
        <authorList>
            <consortium name="The Broad Institute Genomics Platform"/>
            <consortium name="The Broad Institute Genome Sequencing Center for Infectious Disease"/>
            <person name="Wu L."/>
            <person name="Ma J."/>
        </authorList>
    </citation>
    <scope>NUCLEOTIDE SEQUENCE [LARGE SCALE GENOMIC DNA]</scope>
    <source>
        <strain evidence="7">JCM 9371</strain>
    </source>
</reference>
<dbReference type="GO" id="GO:0016787">
    <property type="term" value="F:hydrolase activity"/>
    <property type="evidence" value="ECO:0007669"/>
    <property type="project" value="UniProtKB-KW"/>
</dbReference>
<sequence length="472" mass="49359">MNPRTRGAAAAAALVLLAPAACAVHTERRTRPIADVTTVRTVDPAALPGTTAVTHIEQDATRRVFASYPRIPGAGALTARLAKAVAAEVRPFGAGADGAEPLPGGGVPELNVQWSLTAATSRVVGVRLVTWRYFGTSGGESRATYWYDAATRTAHPSADLVDGPAGLATLAERVRERLGSRANPAQVRAAADTFPSLAFNEAGDLVAEFSDYTVAPGSAGRVAVALDRDAADPLLSAFGRRARDAALDARPHPASSQAPPPPAKAGTPRTDCGRAKCIALTFDDGPGPGTRRLLSTLSAHGARATFFVVGENAAADPALLREAVAAGNEIGNHTQGHRDLTRMPAMQVNTDVQRTQDVLRAALGRCTTLLRPPYGATNSTVAGVAKSLGLTEVLWNADPADWRERDPAAVAARTIAFARPGAILVLHDTHEPTIEAMPEVLRRLTRAGYTFVTVTNLMATRKPPQGSPFSGL</sequence>
<feature type="signal peptide" evidence="4">
    <location>
        <begin position="1"/>
        <end position="23"/>
    </location>
</feature>
<keyword evidence="4" id="KW-0732">Signal</keyword>
<comment type="caution">
    <text evidence="6">The sequence shown here is derived from an EMBL/GenBank/DDBJ whole genome shotgun (WGS) entry which is preliminary data.</text>
</comment>
<dbReference type="InterPro" id="IPR011330">
    <property type="entry name" value="Glyco_hydro/deAcase_b/a-brl"/>
</dbReference>
<keyword evidence="7" id="KW-1185">Reference proteome</keyword>
<evidence type="ECO:0000256" key="2">
    <source>
        <dbReference type="ARBA" id="ARBA00022801"/>
    </source>
</evidence>
<evidence type="ECO:0000313" key="6">
    <source>
        <dbReference type="EMBL" id="MFD0684830.1"/>
    </source>
</evidence>
<dbReference type="InterPro" id="IPR002509">
    <property type="entry name" value="NODB_dom"/>
</dbReference>
<accession>A0ABW2XGX2</accession>
<keyword evidence="1" id="KW-0479">Metal-binding</keyword>
<evidence type="ECO:0000313" key="7">
    <source>
        <dbReference type="Proteomes" id="UP001597063"/>
    </source>
</evidence>
<protein>
    <submittedName>
        <fullName evidence="6">Polysaccharide deacetylase family protein</fullName>
        <ecNumber evidence="6">3.-.-.-</ecNumber>
    </submittedName>
</protein>
<dbReference type="InterPro" id="IPR050248">
    <property type="entry name" value="Polysacc_deacetylase_ArnD"/>
</dbReference>
<dbReference type="Pfam" id="PF01522">
    <property type="entry name" value="Polysacc_deac_1"/>
    <property type="match status" value="1"/>
</dbReference>
<feature type="chain" id="PRO_5046046878" evidence="4">
    <location>
        <begin position="24"/>
        <end position="472"/>
    </location>
</feature>
<keyword evidence="2 6" id="KW-0378">Hydrolase</keyword>
<evidence type="ECO:0000256" key="4">
    <source>
        <dbReference type="SAM" id="SignalP"/>
    </source>
</evidence>
<feature type="domain" description="NodB homology" evidence="5">
    <location>
        <begin position="276"/>
        <end position="452"/>
    </location>
</feature>
<gene>
    <name evidence="6" type="ORF">ACFQZM_10000</name>
</gene>
<dbReference type="Gene3D" id="3.20.20.370">
    <property type="entry name" value="Glycoside hydrolase/deacetylase"/>
    <property type="match status" value="1"/>
</dbReference>
<dbReference type="PANTHER" id="PTHR10587">
    <property type="entry name" value="GLYCOSYL TRANSFERASE-RELATED"/>
    <property type="match status" value="1"/>
</dbReference>
<dbReference type="SUPFAM" id="SSF88713">
    <property type="entry name" value="Glycoside hydrolase/deacetylase"/>
    <property type="match status" value="1"/>
</dbReference>
<organism evidence="6 7">
    <name type="scientific">Actinomadura fibrosa</name>
    <dbReference type="NCBI Taxonomy" id="111802"/>
    <lineage>
        <taxon>Bacteria</taxon>
        <taxon>Bacillati</taxon>
        <taxon>Actinomycetota</taxon>
        <taxon>Actinomycetes</taxon>
        <taxon>Streptosporangiales</taxon>
        <taxon>Thermomonosporaceae</taxon>
        <taxon>Actinomadura</taxon>
    </lineage>
</organism>